<protein>
    <recommendedName>
        <fullName evidence="1">diguanylate cyclase</fullName>
        <ecNumber evidence="1">2.7.7.65</ecNumber>
    </recommendedName>
</protein>
<dbReference type="GO" id="GO:0043709">
    <property type="term" value="P:cell adhesion involved in single-species biofilm formation"/>
    <property type="evidence" value="ECO:0007669"/>
    <property type="project" value="TreeGrafter"/>
</dbReference>
<reference evidence="5 6" key="1">
    <citation type="submission" date="2018-06" db="EMBL/GenBank/DDBJ databases">
        <authorList>
            <consortium name="Pathogen Informatics"/>
            <person name="Doyle S."/>
        </authorList>
    </citation>
    <scope>NUCLEOTIDE SEQUENCE [LARGE SCALE GENOMIC DNA]</scope>
    <source>
        <strain evidence="5 6">NCTC13350</strain>
    </source>
</reference>
<keyword evidence="3" id="KW-0472">Membrane</keyword>
<comment type="catalytic activity">
    <reaction evidence="2">
        <text>2 GTP = 3',3'-c-di-GMP + 2 diphosphate</text>
        <dbReference type="Rhea" id="RHEA:24898"/>
        <dbReference type="ChEBI" id="CHEBI:33019"/>
        <dbReference type="ChEBI" id="CHEBI:37565"/>
        <dbReference type="ChEBI" id="CHEBI:58805"/>
        <dbReference type="EC" id="2.7.7.65"/>
    </reaction>
</comment>
<dbReference type="InterPro" id="IPR000160">
    <property type="entry name" value="GGDEF_dom"/>
</dbReference>
<dbReference type="InterPro" id="IPR029787">
    <property type="entry name" value="Nucleotide_cyclase"/>
</dbReference>
<dbReference type="NCBIfam" id="TIGR00254">
    <property type="entry name" value="GGDEF"/>
    <property type="match status" value="1"/>
</dbReference>
<keyword evidence="5" id="KW-0548">Nucleotidyltransferase</keyword>
<sequence length="446" mass="48493">MQAHHALKLLRRHAGLINVHLAVLIAHWTCRVAFLEVPLELLFSVPAMLLGLSGVYAVFTLTLAAAVVRYPGSTYLRLWFAVFLLASAGSTCIGLRGTVPLAVSDNVGFGLFITALGFVWLGMRSFFGRYVPYLLPIMAALGVVPLSHFFDESQDLAALWRIVYALAFAGFFFLLTASELRRSIREEGLPSARAAAGVYSSFSFVHLAALPLPFLFPVRFDGLIPSSDWLFGLLFLSLMHTVAAVFLGIVLSNERMAKAMRYLADTDELTGLPNRRAFLRRVEQSLASGAGGTLLIADVDHFKQINDRYGHQCGDAVLKSFAAMLEQLAGERLFAARIGGEEFGIFLPGLTGPHLDLLAAQLCRAAAVLQMEHGGKVIPVTISTGVADTSGSNVSYEQLFAEADRALYLAKRSGRNCFRRLPQIRLVHEAGSGESGETSDGERQLA</sequence>
<evidence type="ECO:0000256" key="2">
    <source>
        <dbReference type="ARBA" id="ARBA00034247"/>
    </source>
</evidence>
<dbReference type="InterPro" id="IPR050469">
    <property type="entry name" value="Diguanylate_Cyclase"/>
</dbReference>
<dbReference type="EC" id="2.7.7.65" evidence="1"/>
<dbReference type="AlphaFoldDB" id="A0A378ZYR0"/>
<dbReference type="GO" id="GO:0052621">
    <property type="term" value="F:diguanylate cyclase activity"/>
    <property type="evidence" value="ECO:0007669"/>
    <property type="project" value="UniProtKB-EC"/>
</dbReference>
<evidence type="ECO:0000313" key="6">
    <source>
        <dbReference type="Proteomes" id="UP000255000"/>
    </source>
</evidence>
<keyword evidence="3" id="KW-0812">Transmembrane</keyword>
<feature type="transmembrane region" description="Helical" evidence="3">
    <location>
        <begin position="41"/>
        <end position="66"/>
    </location>
</feature>
<dbReference type="PANTHER" id="PTHR45138">
    <property type="entry name" value="REGULATORY COMPONENTS OF SENSORY TRANSDUCTION SYSTEM"/>
    <property type="match status" value="1"/>
</dbReference>
<proteinExistence type="predicted"/>
<keyword evidence="3" id="KW-1133">Transmembrane helix</keyword>
<dbReference type="Pfam" id="PF00990">
    <property type="entry name" value="GGDEF"/>
    <property type="match status" value="1"/>
</dbReference>
<dbReference type="FunFam" id="3.30.70.270:FF:000001">
    <property type="entry name" value="Diguanylate cyclase domain protein"/>
    <property type="match status" value="1"/>
</dbReference>
<dbReference type="Gene3D" id="3.30.70.270">
    <property type="match status" value="1"/>
</dbReference>
<evidence type="ECO:0000256" key="3">
    <source>
        <dbReference type="SAM" id="Phobius"/>
    </source>
</evidence>
<dbReference type="CDD" id="cd01949">
    <property type="entry name" value="GGDEF"/>
    <property type="match status" value="1"/>
</dbReference>
<feature type="transmembrane region" description="Helical" evidence="3">
    <location>
        <begin position="16"/>
        <end position="35"/>
    </location>
</feature>
<organism evidence="5 6">
    <name type="scientific">Pannonibacter phragmitetus</name>
    <dbReference type="NCBI Taxonomy" id="121719"/>
    <lineage>
        <taxon>Bacteria</taxon>
        <taxon>Pseudomonadati</taxon>
        <taxon>Pseudomonadota</taxon>
        <taxon>Alphaproteobacteria</taxon>
        <taxon>Hyphomicrobiales</taxon>
        <taxon>Stappiaceae</taxon>
        <taxon>Pannonibacter</taxon>
    </lineage>
</organism>
<dbReference type="Proteomes" id="UP000255000">
    <property type="component" value="Unassembled WGS sequence"/>
</dbReference>
<evidence type="ECO:0000256" key="1">
    <source>
        <dbReference type="ARBA" id="ARBA00012528"/>
    </source>
</evidence>
<feature type="transmembrane region" description="Helical" evidence="3">
    <location>
        <begin position="130"/>
        <end position="150"/>
    </location>
</feature>
<dbReference type="SUPFAM" id="SSF55073">
    <property type="entry name" value="Nucleotide cyclase"/>
    <property type="match status" value="1"/>
</dbReference>
<feature type="transmembrane region" description="Helical" evidence="3">
    <location>
        <begin position="103"/>
        <end position="123"/>
    </location>
</feature>
<name>A0A378ZYR0_9HYPH</name>
<dbReference type="GO" id="GO:0005886">
    <property type="term" value="C:plasma membrane"/>
    <property type="evidence" value="ECO:0007669"/>
    <property type="project" value="TreeGrafter"/>
</dbReference>
<evidence type="ECO:0000259" key="4">
    <source>
        <dbReference type="PROSITE" id="PS50887"/>
    </source>
</evidence>
<dbReference type="GO" id="GO:1902201">
    <property type="term" value="P:negative regulation of bacterial-type flagellum-dependent cell motility"/>
    <property type="evidence" value="ECO:0007669"/>
    <property type="project" value="TreeGrafter"/>
</dbReference>
<dbReference type="SMART" id="SM00267">
    <property type="entry name" value="GGDEF"/>
    <property type="match status" value="1"/>
</dbReference>
<accession>A0A378ZYR0</accession>
<feature type="transmembrane region" description="Helical" evidence="3">
    <location>
        <begin position="78"/>
        <end position="97"/>
    </location>
</feature>
<feature type="transmembrane region" description="Helical" evidence="3">
    <location>
        <begin position="156"/>
        <end position="175"/>
    </location>
</feature>
<gene>
    <name evidence="5" type="primary">ycdT_5</name>
    <name evidence="5" type="ORF">NCTC13350_02635</name>
</gene>
<dbReference type="InterPro" id="IPR043128">
    <property type="entry name" value="Rev_trsase/Diguanyl_cyclase"/>
</dbReference>
<dbReference type="PROSITE" id="PS50887">
    <property type="entry name" value="GGDEF"/>
    <property type="match status" value="1"/>
</dbReference>
<dbReference type="PANTHER" id="PTHR45138:SF9">
    <property type="entry name" value="DIGUANYLATE CYCLASE DGCM-RELATED"/>
    <property type="match status" value="1"/>
</dbReference>
<feature type="transmembrane region" description="Helical" evidence="3">
    <location>
        <begin position="229"/>
        <end position="251"/>
    </location>
</feature>
<evidence type="ECO:0000313" key="5">
    <source>
        <dbReference type="EMBL" id="SUB01691.1"/>
    </source>
</evidence>
<keyword evidence="5" id="KW-0808">Transferase</keyword>
<dbReference type="EMBL" id="UGSK01000001">
    <property type="protein sequence ID" value="SUB01691.1"/>
    <property type="molecule type" value="Genomic_DNA"/>
</dbReference>
<feature type="transmembrane region" description="Helical" evidence="3">
    <location>
        <begin position="196"/>
        <end position="217"/>
    </location>
</feature>
<feature type="domain" description="GGDEF" evidence="4">
    <location>
        <begin position="290"/>
        <end position="423"/>
    </location>
</feature>